<keyword evidence="5" id="KW-0560">Oxidoreductase</keyword>
<protein>
    <recommendedName>
        <fullName evidence="6">FAD dependent oxidoreductase domain-containing protein</fullName>
    </recommendedName>
</protein>
<evidence type="ECO:0000256" key="3">
    <source>
        <dbReference type="ARBA" id="ARBA00022630"/>
    </source>
</evidence>
<dbReference type="GO" id="GO:0004368">
    <property type="term" value="F:glycerol-3-phosphate dehydrogenase (quinone) activity"/>
    <property type="evidence" value="ECO:0007669"/>
    <property type="project" value="InterPro"/>
</dbReference>
<sequence>MDLRDKTINKLEHNRYDVLIIGGGINGAVAAASLAARGGQVALVDKGDFACLTSQNSSNLVWGGIKYMESFEFPLVRKLCKSRNHLLSSYPSAIKEVRFYTNLDRGFRHSSHILYFATLLYWGIGNFITRAPRFMSPVQINQEEPLVNTSNSIGGVEYSDAYLYDNDARFVFNFIGSALDNNCEAVNYVESLGSKQNTNGEWLTKLRNNRSNEEFEIHSKIVINACGPYVDQQNQLSDQTTDHHHVFSKGIHLIVPRIIENERVLTFFADDGRMFFVIPMGGRTMIGTTDTRVSTPDTKVNPEDRQFVLDNINKRLNLPQPLNEGDVISERCGVRPLVVATGEKNNSDEDWTKLSRKHEIDVNYEKRHISIFGGKLTDCINVGEQVCEKVERLGLSLPQKNRKWYGEPDQAIRKEYLDLAKSMKLDELTSSGSSEILSSRLWRRYGKRAFGLLESIQ</sequence>
<dbReference type="SUPFAM" id="SSF51905">
    <property type="entry name" value="FAD/NAD(P)-binding domain"/>
    <property type="match status" value="1"/>
</dbReference>
<dbReference type="PANTHER" id="PTHR11985">
    <property type="entry name" value="GLYCEROL-3-PHOSPHATE DEHYDROGENASE"/>
    <property type="match status" value="1"/>
</dbReference>
<evidence type="ECO:0000256" key="5">
    <source>
        <dbReference type="ARBA" id="ARBA00023002"/>
    </source>
</evidence>
<dbReference type="PANTHER" id="PTHR11985:SF15">
    <property type="entry name" value="GLYCEROL-3-PHOSPHATE DEHYDROGENASE, MITOCHONDRIAL"/>
    <property type="match status" value="1"/>
</dbReference>
<evidence type="ECO:0000256" key="4">
    <source>
        <dbReference type="ARBA" id="ARBA00022827"/>
    </source>
</evidence>
<dbReference type="InterPro" id="IPR000447">
    <property type="entry name" value="G3P_DH_FAD-dep"/>
</dbReference>
<dbReference type="PRINTS" id="PR01001">
    <property type="entry name" value="FADG3PDH"/>
</dbReference>
<feature type="domain" description="FAD dependent oxidoreductase" evidence="6">
    <location>
        <begin position="17"/>
        <end position="337"/>
    </location>
</feature>
<name>A0A382HHH2_9ZZZZ</name>
<dbReference type="Gene3D" id="3.50.50.60">
    <property type="entry name" value="FAD/NAD(P)-binding domain"/>
    <property type="match status" value="1"/>
</dbReference>
<proteinExistence type="inferred from homology"/>
<evidence type="ECO:0000259" key="6">
    <source>
        <dbReference type="Pfam" id="PF01266"/>
    </source>
</evidence>
<evidence type="ECO:0000256" key="2">
    <source>
        <dbReference type="ARBA" id="ARBA00007330"/>
    </source>
</evidence>
<dbReference type="InterPro" id="IPR006076">
    <property type="entry name" value="FAD-dep_OxRdtase"/>
</dbReference>
<comment type="similarity">
    <text evidence="2">Belongs to the FAD-dependent glycerol-3-phosphate dehydrogenase family.</text>
</comment>
<organism evidence="7">
    <name type="scientific">marine metagenome</name>
    <dbReference type="NCBI Taxonomy" id="408172"/>
    <lineage>
        <taxon>unclassified sequences</taxon>
        <taxon>metagenomes</taxon>
        <taxon>ecological metagenomes</taxon>
    </lineage>
</organism>
<dbReference type="GO" id="GO:0046168">
    <property type="term" value="P:glycerol-3-phosphate catabolic process"/>
    <property type="evidence" value="ECO:0007669"/>
    <property type="project" value="TreeGrafter"/>
</dbReference>
<evidence type="ECO:0000313" key="7">
    <source>
        <dbReference type="EMBL" id="SVB86123.1"/>
    </source>
</evidence>
<keyword evidence="4" id="KW-0274">FAD</keyword>
<keyword evidence="3" id="KW-0285">Flavoprotein</keyword>
<dbReference type="Pfam" id="PF01266">
    <property type="entry name" value="DAO"/>
    <property type="match status" value="1"/>
</dbReference>
<comment type="cofactor">
    <cofactor evidence="1">
        <name>FAD</name>
        <dbReference type="ChEBI" id="CHEBI:57692"/>
    </cofactor>
</comment>
<dbReference type="InterPro" id="IPR036188">
    <property type="entry name" value="FAD/NAD-bd_sf"/>
</dbReference>
<evidence type="ECO:0000256" key="1">
    <source>
        <dbReference type="ARBA" id="ARBA00001974"/>
    </source>
</evidence>
<reference evidence="7" key="1">
    <citation type="submission" date="2018-05" db="EMBL/GenBank/DDBJ databases">
        <authorList>
            <person name="Lanie J.A."/>
            <person name="Ng W.-L."/>
            <person name="Kazmierczak K.M."/>
            <person name="Andrzejewski T.M."/>
            <person name="Davidsen T.M."/>
            <person name="Wayne K.J."/>
            <person name="Tettelin H."/>
            <person name="Glass J.I."/>
            <person name="Rusch D."/>
            <person name="Podicherti R."/>
            <person name="Tsui H.-C.T."/>
            <person name="Winkler M.E."/>
        </authorList>
    </citation>
    <scope>NUCLEOTIDE SEQUENCE</scope>
</reference>
<gene>
    <name evidence="7" type="ORF">METZ01_LOCUS238977</name>
</gene>
<dbReference type="Gene3D" id="3.30.9.10">
    <property type="entry name" value="D-Amino Acid Oxidase, subunit A, domain 2"/>
    <property type="match status" value="1"/>
</dbReference>
<accession>A0A382HHH2</accession>
<dbReference type="AlphaFoldDB" id="A0A382HHH2"/>
<dbReference type="EMBL" id="UINC01061009">
    <property type="protein sequence ID" value="SVB86123.1"/>
    <property type="molecule type" value="Genomic_DNA"/>
</dbReference>
<feature type="non-terminal residue" evidence="7">
    <location>
        <position position="457"/>
    </location>
</feature>